<dbReference type="HOGENOM" id="CLU_1219088_0_0_0"/>
<evidence type="ECO:0000256" key="1">
    <source>
        <dbReference type="ARBA" id="ARBA00003041"/>
    </source>
</evidence>
<dbReference type="OrthoDB" id="1805933at2"/>
<protein>
    <recommendedName>
        <fullName evidence="3">Flagellar assembly protein FliH</fullName>
    </recommendedName>
</protein>
<evidence type="ECO:0000256" key="4">
    <source>
        <dbReference type="ARBA" id="ARBA00022448"/>
    </source>
</evidence>
<comment type="similarity">
    <text evidence="2">Belongs to the FliH family.</text>
</comment>
<dbReference type="EMBL" id="CP001823">
    <property type="protein sequence ID" value="ACZ37986.1"/>
    <property type="molecule type" value="Genomic_DNA"/>
</dbReference>
<dbReference type="GO" id="GO:0005829">
    <property type="term" value="C:cytosol"/>
    <property type="evidence" value="ECO:0007669"/>
    <property type="project" value="TreeGrafter"/>
</dbReference>
<evidence type="ECO:0000256" key="7">
    <source>
        <dbReference type="ARBA" id="ARBA00023225"/>
    </source>
</evidence>
<reference evidence="11" key="1">
    <citation type="submission" date="2009-11" db="EMBL/GenBank/DDBJ databases">
        <title>The complete chromosome 1 of Sphaerobacter thermophilus DSM 20745.</title>
        <authorList>
            <person name="Lucas S."/>
            <person name="Copeland A."/>
            <person name="Lapidus A."/>
            <person name="Glavina del Rio T."/>
            <person name="Dalin E."/>
            <person name="Tice H."/>
            <person name="Bruce D."/>
            <person name="Goodwin L."/>
            <person name="Pitluck S."/>
            <person name="Kyrpides N."/>
            <person name="Mavromatis K."/>
            <person name="Ivanova N."/>
            <person name="Mikhailova N."/>
            <person name="LaButti K.M."/>
            <person name="Clum A."/>
            <person name="Sun H.I."/>
            <person name="Brettin T."/>
            <person name="Detter J.C."/>
            <person name="Han C."/>
            <person name="Larimer F."/>
            <person name="Land M."/>
            <person name="Hauser L."/>
            <person name="Markowitz V."/>
            <person name="Cheng J.F."/>
            <person name="Hugenholtz P."/>
            <person name="Woyke T."/>
            <person name="Wu D."/>
            <person name="Steenblock K."/>
            <person name="Schneider S."/>
            <person name="Pukall R."/>
            <person name="Goeker M."/>
            <person name="Klenk H.P."/>
            <person name="Eisen J.A."/>
        </authorList>
    </citation>
    <scope>NUCLEOTIDE SEQUENCE [LARGE SCALE GENOMIC DNA]</scope>
    <source>
        <strain evidence="11">ATCC 49802 / DSM 20745 / S 6022</strain>
    </source>
</reference>
<evidence type="ECO:0000256" key="5">
    <source>
        <dbReference type="ARBA" id="ARBA00022795"/>
    </source>
</evidence>
<keyword evidence="6" id="KW-0653">Protein transport</keyword>
<keyword evidence="8" id="KW-0175">Coiled coil</keyword>
<feature type="coiled-coil region" evidence="8">
    <location>
        <begin position="28"/>
        <end position="93"/>
    </location>
</feature>
<evidence type="ECO:0000256" key="8">
    <source>
        <dbReference type="SAM" id="Coils"/>
    </source>
</evidence>
<evidence type="ECO:0000256" key="3">
    <source>
        <dbReference type="ARBA" id="ARBA00016507"/>
    </source>
</evidence>
<dbReference type="STRING" id="479434.Sthe_0548"/>
<dbReference type="KEGG" id="sti:Sthe_0548"/>
<keyword evidence="10" id="KW-0966">Cell projection</keyword>
<dbReference type="Proteomes" id="UP000002027">
    <property type="component" value="Chromosome 1"/>
</dbReference>
<evidence type="ECO:0000256" key="2">
    <source>
        <dbReference type="ARBA" id="ARBA00006602"/>
    </source>
</evidence>
<keyword evidence="10" id="KW-0282">Flagellum</keyword>
<proteinExistence type="inferred from homology"/>
<keyword evidence="5" id="KW-1005">Bacterial flagellum biogenesis</keyword>
<accession>D1C169</accession>
<reference evidence="10 11" key="2">
    <citation type="journal article" date="2010" name="Stand. Genomic Sci.">
        <title>Complete genome sequence of Desulfohalobium retbaense type strain (HR(100)).</title>
        <authorList>
            <person name="Spring S."/>
            <person name="Nolan M."/>
            <person name="Lapidus A."/>
            <person name="Glavina Del Rio T."/>
            <person name="Copeland A."/>
            <person name="Tice H."/>
            <person name="Cheng J.F."/>
            <person name="Lucas S."/>
            <person name="Land M."/>
            <person name="Chen F."/>
            <person name="Bruce D."/>
            <person name="Goodwin L."/>
            <person name="Pitluck S."/>
            <person name="Ivanova N."/>
            <person name="Mavromatis K."/>
            <person name="Mikhailova N."/>
            <person name="Pati A."/>
            <person name="Chen A."/>
            <person name="Palaniappan K."/>
            <person name="Hauser L."/>
            <person name="Chang Y.J."/>
            <person name="Jeffries C.D."/>
            <person name="Munk C."/>
            <person name="Kiss H."/>
            <person name="Chain P."/>
            <person name="Han C."/>
            <person name="Brettin T."/>
            <person name="Detter J.C."/>
            <person name="Schuler E."/>
            <person name="Goker M."/>
            <person name="Rohde M."/>
            <person name="Bristow J."/>
            <person name="Eisen J.A."/>
            <person name="Markowitz V."/>
            <person name="Hugenholtz P."/>
            <person name="Kyrpides N.C."/>
            <person name="Klenk H.P."/>
        </authorList>
    </citation>
    <scope>NUCLEOTIDE SEQUENCE [LARGE SCALE GENOMIC DNA]</scope>
    <source>
        <strain evidence="11">ATCC 49802 / DSM 20745 / S 6022</strain>
    </source>
</reference>
<dbReference type="InterPro" id="IPR051472">
    <property type="entry name" value="T3SS_Stator/FliH"/>
</dbReference>
<dbReference type="PANTHER" id="PTHR34982:SF1">
    <property type="entry name" value="FLAGELLAR ASSEMBLY PROTEIN FLIH"/>
    <property type="match status" value="1"/>
</dbReference>
<gene>
    <name evidence="10" type="ordered locus">Sthe_0548</name>
</gene>
<name>D1C169_SPHTD</name>
<dbReference type="InterPro" id="IPR018035">
    <property type="entry name" value="Flagellar_FliH/T3SS_HrpE"/>
</dbReference>
<sequence>MASARIIKRWIPADEVYPLMPRPTRHDREQARAIVAEAEERAAAILAEAEAQAAAIRWEAEQERERLKEELRAAALAEAREEARAEVAATMDEAAARFLALVEQVTQREDEIRRACQADTLALAVAIAERILTREISTDPTVVTRIAEAALAQTQGARVTQVLVHPDDVPVITQWVGSTLPGVEIVADPHVGKGGCVIGTRTGFLDARIETQLAEVRAALAEVIEDV</sequence>
<keyword evidence="4" id="KW-0813">Transport</keyword>
<keyword evidence="10" id="KW-0969">Cilium</keyword>
<dbReference type="GO" id="GO:0044781">
    <property type="term" value="P:bacterial-type flagellum organization"/>
    <property type="evidence" value="ECO:0007669"/>
    <property type="project" value="UniProtKB-KW"/>
</dbReference>
<organism evidence="10 11">
    <name type="scientific">Sphaerobacter thermophilus (strain ATCC 49802 / DSM 20745 / KCCM 41009 / NCIMB 13125 / S 6022)</name>
    <dbReference type="NCBI Taxonomy" id="479434"/>
    <lineage>
        <taxon>Bacteria</taxon>
        <taxon>Pseudomonadati</taxon>
        <taxon>Thermomicrobiota</taxon>
        <taxon>Thermomicrobia</taxon>
        <taxon>Sphaerobacterales</taxon>
        <taxon>Sphaerobacterineae</taxon>
        <taxon>Sphaerobacteraceae</taxon>
        <taxon>Sphaerobacter</taxon>
    </lineage>
</organism>
<comment type="function">
    <text evidence="1">Needed for flagellar regrowth and assembly.</text>
</comment>
<evidence type="ECO:0000313" key="10">
    <source>
        <dbReference type="EMBL" id="ACZ37986.1"/>
    </source>
</evidence>
<keyword evidence="7" id="KW-1006">Bacterial flagellum protein export</keyword>
<evidence type="ECO:0000313" key="11">
    <source>
        <dbReference type="Proteomes" id="UP000002027"/>
    </source>
</evidence>
<keyword evidence="11" id="KW-1185">Reference proteome</keyword>
<dbReference type="GO" id="GO:0015031">
    <property type="term" value="P:protein transport"/>
    <property type="evidence" value="ECO:0007669"/>
    <property type="project" value="UniProtKB-KW"/>
</dbReference>
<evidence type="ECO:0000259" key="9">
    <source>
        <dbReference type="Pfam" id="PF02108"/>
    </source>
</evidence>
<dbReference type="AlphaFoldDB" id="D1C169"/>
<dbReference type="InParanoid" id="D1C169"/>
<dbReference type="RefSeq" id="WP_012871033.1">
    <property type="nucleotide sequence ID" value="NC_013523.1"/>
</dbReference>
<dbReference type="Pfam" id="PF02108">
    <property type="entry name" value="FliH"/>
    <property type="match status" value="1"/>
</dbReference>
<dbReference type="eggNOG" id="COG1317">
    <property type="taxonomic scope" value="Bacteria"/>
</dbReference>
<evidence type="ECO:0000256" key="6">
    <source>
        <dbReference type="ARBA" id="ARBA00022927"/>
    </source>
</evidence>
<feature type="domain" description="Flagellar assembly protein FliH/Type III secretion system HrpE" evidence="9">
    <location>
        <begin position="93"/>
        <end position="215"/>
    </location>
</feature>
<dbReference type="PANTHER" id="PTHR34982">
    <property type="entry name" value="YOP PROTEINS TRANSLOCATION PROTEIN L"/>
    <property type="match status" value="1"/>
</dbReference>